<dbReference type="AlphaFoldDB" id="A0A2H3DSW8"/>
<keyword evidence="5" id="KW-0496">Mitochondrion</keyword>
<dbReference type="PANTHER" id="PTHR11085">
    <property type="entry name" value="NAD-DEPENDENT PROTEIN DEACYLASE SIRTUIN-5, MITOCHONDRIAL-RELATED"/>
    <property type="match status" value="1"/>
</dbReference>
<proteinExistence type="inferred from homology"/>
<gene>
    <name evidence="8" type="ORF">ARMGADRAFT_573287</name>
</gene>
<keyword evidence="3" id="KW-0808">Transferase</keyword>
<reference evidence="9" key="1">
    <citation type="journal article" date="2017" name="Nat. Ecol. Evol.">
        <title>Genome expansion and lineage-specific genetic innovations in the forest pathogenic fungi Armillaria.</title>
        <authorList>
            <person name="Sipos G."/>
            <person name="Prasanna A.N."/>
            <person name="Walter M.C."/>
            <person name="O'Connor E."/>
            <person name="Balint B."/>
            <person name="Krizsan K."/>
            <person name="Kiss B."/>
            <person name="Hess J."/>
            <person name="Varga T."/>
            <person name="Slot J."/>
            <person name="Riley R."/>
            <person name="Boka B."/>
            <person name="Rigling D."/>
            <person name="Barry K."/>
            <person name="Lee J."/>
            <person name="Mihaltcheva S."/>
            <person name="LaButti K."/>
            <person name="Lipzen A."/>
            <person name="Waldron R."/>
            <person name="Moloney N.M."/>
            <person name="Sperisen C."/>
            <person name="Kredics L."/>
            <person name="Vagvoelgyi C."/>
            <person name="Patrignani A."/>
            <person name="Fitzpatrick D."/>
            <person name="Nagy I."/>
            <person name="Doyle S."/>
            <person name="Anderson J.B."/>
            <person name="Grigoriev I.V."/>
            <person name="Gueldener U."/>
            <person name="Muensterkoetter M."/>
            <person name="Nagy L.G."/>
        </authorList>
    </citation>
    <scope>NUCLEOTIDE SEQUENCE [LARGE SCALE GENOMIC DNA]</scope>
    <source>
        <strain evidence="9">Ar21-2</strain>
    </source>
</reference>
<evidence type="ECO:0000313" key="9">
    <source>
        <dbReference type="Proteomes" id="UP000217790"/>
    </source>
</evidence>
<sequence length="405" mass="44853">MNDSKESLFVGNVVGALSAIPSCTVVPVSSSSFFASFPVHLHLHSLEPHCTRSSLPENTYFLLGGGGCNVRLDSRAGISTTQKFYYSAIYFICFVWRIQAGRTIISSHLLLYTYREVRSSSCNIIPYPACLPPSLHKDAVTIGPKLVSIPEMVCLDLPSEEFACYLLISCLVERRGPKKIIILSGAGLSVASGLSCLRVVLCGLMKTRLESGSSFIIDENSKYLHNTYVHLLHHFRVLNATPNAAHYVVARLTIPSICQSISPNSDFTHITQNIEGLCTRALQETMKDLQETDVPYPIEMHGRHFDVVCTAHSCDFREANSPIFPTLRGTELIIEAGGPEPVVRWSGLPRSPKCDQLCRSGVVWFGERPHRIHEIMQLADEADLCIIVGTCRCTFQCCMLKITLM</sequence>
<dbReference type="PANTHER" id="PTHR11085:SF10">
    <property type="entry name" value="NAD-DEPENDENT PROTEIN DEACYLASE SIRTUIN-5, MITOCHONDRIAL-RELATED"/>
    <property type="match status" value="1"/>
</dbReference>
<organism evidence="8 9">
    <name type="scientific">Armillaria gallica</name>
    <name type="common">Bulbous honey fungus</name>
    <name type="synonym">Armillaria bulbosa</name>
    <dbReference type="NCBI Taxonomy" id="47427"/>
    <lineage>
        <taxon>Eukaryota</taxon>
        <taxon>Fungi</taxon>
        <taxon>Dikarya</taxon>
        <taxon>Basidiomycota</taxon>
        <taxon>Agaricomycotina</taxon>
        <taxon>Agaricomycetes</taxon>
        <taxon>Agaricomycetidae</taxon>
        <taxon>Agaricales</taxon>
        <taxon>Marasmiineae</taxon>
        <taxon>Physalacriaceae</taxon>
        <taxon>Armillaria</taxon>
    </lineage>
</organism>
<dbReference type="GO" id="GO:0005634">
    <property type="term" value="C:nucleus"/>
    <property type="evidence" value="ECO:0007669"/>
    <property type="project" value="TreeGrafter"/>
</dbReference>
<dbReference type="GO" id="GO:0005739">
    <property type="term" value="C:mitochondrion"/>
    <property type="evidence" value="ECO:0007669"/>
    <property type="project" value="UniProtKB-SubCell"/>
</dbReference>
<evidence type="ECO:0000313" key="8">
    <source>
        <dbReference type="EMBL" id="PBK98311.1"/>
    </source>
</evidence>
<dbReference type="GO" id="GO:0017136">
    <property type="term" value="F:histone deacetylase activity, NAD-dependent"/>
    <property type="evidence" value="ECO:0007669"/>
    <property type="project" value="TreeGrafter"/>
</dbReference>
<dbReference type="SUPFAM" id="SSF52467">
    <property type="entry name" value="DHS-like NAD/FAD-binding domain"/>
    <property type="match status" value="1"/>
</dbReference>
<keyword evidence="9" id="KW-1185">Reference proteome</keyword>
<accession>A0A2H3DSW8</accession>
<dbReference type="InParanoid" id="A0A2H3DSW8"/>
<evidence type="ECO:0000256" key="1">
    <source>
        <dbReference type="ARBA" id="ARBA00004173"/>
    </source>
</evidence>
<dbReference type="InterPro" id="IPR003000">
    <property type="entry name" value="Sirtuin"/>
</dbReference>
<comment type="caution">
    <text evidence="6">Lacks conserved residue(s) required for the propagation of feature annotation.</text>
</comment>
<evidence type="ECO:0000256" key="5">
    <source>
        <dbReference type="ARBA" id="ARBA00023128"/>
    </source>
</evidence>
<evidence type="ECO:0000259" key="7">
    <source>
        <dbReference type="PROSITE" id="PS50305"/>
    </source>
</evidence>
<evidence type="ECO:0000256" key="2">
    <source>
        <dbReference type="ARBA" id="ARBA00006924"/>
    </source>
</evidence>
<keyword evidence="4" id="KW-0520">NAD</keyword>
<comment type="subcellular location">
    <subcellularLocation>
        <location evidence="1">Mitochondrion</location>
    </subcellularLocation>
</comment>
<dbReference type="InterPro" id="IPR029035">
    <property type="entry name" value="DHS-like_NAD/FAD-binding_dom"/>
</dbReference>
<name>A0A2H3DSW8_ARMGA</name>
<dbReference type="Pfam" id="PF02146">
    <property type="entry name" value="SIR2"/>
    <property type="match status" value="1"/>
</dbReference>
<dbReference type="STRING" id="47427.A0A2H3DSW8"/>
<dbReference type="InterPro" id="IPR050134">
    <property type="entry name" value="NAD-dep_sirtuin_deacylases"/>
</dbReference>
<dbReference type="PROSITE" id="PS50305">
    <property type="entry name" value="SIRTUIN"/>
    <property type="match status" value="1"/>
</dbReference>
<dbReference type="InterPro" id="IPR026591">
    <property type="entry name" value="Sirtuin_cat_small_dom_sf"/>
</dbReference>
<evidence type="ECO:0000256" key="6">
    <source>
        <dbReference type="PROSITE-ProRule" id="PRU00236"/>
    </source>
</evidence>
<comment type="similarity">
    <text evidence="2">Belongs to the sirtuin family. Class I subfamily.</text>
</comment>
<dbReference type="InterPro" id="IPR026590">
    <property type="entry name" value="Ssirtuin_cat_dom"/>
</dbReference>
<dbReference type="Gene3D" id="3.40.50.1220">
    <property type="entry name" value="TPP-binding domain"/>
    <property type="match status" value="1"/>
</dbReference>
<dbReference type="Proteomes" id="UP000217790">
    <property type="component" value="Unassembled WGS sequence"/>
</dbReference>
<dbReference type="GO" id="GO:0070403">
    <property type="term" value="F:NAD+ binding"/>
    <property type="evidence" value="ECO:0007669"/>
    <property type="project" value="InterPro"/>
</dbReference>
<feature type="domain" description="Deacetylase sirtuin-type" evidence="7">
    <location>
        <begin position="157"/>
        <end position="405"/>
    </location>
</feature>
<dbReference type="OrthoDB" id="424302at2759"/>
<dbReference type="Gene3D" id="3.30.1600.10">
    <property type="entry name" value="SIR2/SIRT2 'Small Domain"/>
    <property type="match status" value="1"/>
</dbReference>
<dbReference type="EMBL" id="KZ293648">
    <property type="protein sequence ID" value="PBK98311.1"/>
    <property type="molecule type" value="Genomic_DNA"/>
</dbReference>
<protein>
    <submittedName>
        <fullName evidence="8">DHS-like NAD/FAD-binding domain-containing protein</fullName>
    </submittedName>
</protein>
<evidence type="ECO:0000256" key="3">
    <source>
        <dbReference type="ARBA" id="ARBA00022679"/>
    </source>
</evidence>
<evidence type="ECO:0000256" key="4">
    <source>
        <dbReference type="ARBA" id="ARBA00023027"/>
    </source>
</evidence>